<reference evidence="2 3" key="1">
    <citation type="submission" date="2019-01" db="EMBL/GenBank/DDBJ databases">
        <title>Filimonas sp. strain TTM-71.</title>
        <authorList>
            <person name="Chen W.-M."/>
        </authorList>
    </citation>
    <scope>NUCLEOTIDE SEQUENCE [LARGE SCALE GENOMIC DNA]</scope>
    <source>
        <strain evidence="2 3">TTM-71</strain>
    </source>
</reference>
<dbReference type="GO" id="GO:0016740">
    <property type="term" value="F:transferase activity"/>
    <property type="evidence" value="ECO:0007669"/>
    <property type="project" value="UniProtKB-KW"/>
</dbReference>
<dbReference type="PROSITE" id="PS51273">
    <property type="entry name" value="GATASE_TYPE_1"/>
    <property type="match status" value="1"/>
</dbReference>
<dbReference type="Gene3D" id="3.40.50.880">
    <property type="match status" value="1"/>
</dbReference>
<evidence type="ECO:0000313" key="2">
    <source>
        <dbReference type="EMBL" id="RXK87088.1"/>
    </source>
</evidence>
<keyword evidence="2" id="KW-0808">Transferase</keyword>
<keyword evidence="3" id="KW-1185">Reference proteome</keyword>
<dbReference type="OrthoDB" id="9807137at2"/>
<protein>
    <submittedName>
        <fullName evidence="2">Type 1 glutamine amidotransferase</fullName>
    </submittedName>
</protein>
<dbReference type="PANTHER" id="PTHR42695">
    <property type="entry name" value="GLUTAMINE AMIDOTRANSFERASE YLR126C-RELATED"/>
    <property type="match status" value="1"/>
</dbReference>
<evidence type="ECO:0000259" key="1">
    <source>
        <dbReference type="Pfam" id="PF00117"/>
    </source>
</evidence>
<dbReference type="InterPro" id="IPR017926">
    <property type="entry name" value="GATASE"/>
</dbReference>
<proteinExistence type="predicted"/>
<dbReference type="InterPro" id="IPR029062">
    <property type="entry name" value="Class_I_gatase-like"/>
</dbReference>
<dbReference type="CDD" id="cd01741">
    <property type="entry name" value="GATase1_1"/>
    <property type="match status" value="1"/>
</dbReference>
<gene>
    <name evidence="2" type="ORF">ESB13_09970</name>
</gene>
<comment type="caution">
    <text evidence="2">The sequence shown here is derived from an EMBL/GenBank/DDBJ whole genome shotgun (WGS) entry which is preliminary data.</text>
</comment>
<accession>A0A4Q1DDN4</accession>
<dbReference type="PANTHER" id="PTHR42695:SF5">
    <property type="entry name" value="GLUTAMINE AMIDOTRANSFERASE YLR126C-RELATED"/>
    <property type="match status" value="1"/>
</dbReference>
<dbReference type="RefSeq" id="WP_129002838.1">
    <property type="nucleotide sequence ID" value="NZ_SDHZ01000001.1"/>
</dbReference>
<name>A0A4Q1DDN4_9BACT</name>
<sequence length="233" mass="26498">MKKLSIHCFQHVSFEDPGCITQWCREKGHEMTFTRFFEKDTIPSTDEYDWLVIMGGPMGVYDENRYQWLVKEKEAIKAAINAGKKVLGICLGSQLIADVLGAKVFPNREKEIGWFNISLTEQAKLHPLWQAMGESFPVFHWHGDTFDLPQQAQLLASSEACRNQAFTVNDQVIGLQFHFEVTAQSLEAMVENGKEELTHGTYIQDAVAISNQRHLIAGNNEKMFRVLDYLAGN</sequence>
<dbReference type="GO" id="GO:0005829">
    <property type="term" value="C:cytosol"/>
    <property type="evidence" value="ECO:0007669"/>
    <property type="project" value="TreeGrafter"/>
</dbReference>
<dbReference type="FunFam" id="3.40.50.880:FF:000033">
    <property type="entry name" value="Glutamine amidotransferase class-I"/>
    <property type="match status" value="1"/>
</dbReference>
<dbReference type="SUPFAM" id="SSF52317">
    <property type="entry name" value="Class I glutamine amidotransferase-like"/>
    <property type="match status" value="1"/>
</dbReference>
<dbReference type="AlphaFoldDB" id="A0A4Q1DDN4"/>
<keyword evidence="2" id="KW-0315">Glutamine amidotransferase</keyword>
<organism evidence="2 3">
    <name type="scientific">Filimonas effusa</name>
    <dbReference type="NCBI Taxonomy" id="2508721"/>
    <lineage>
        <taxon>Bacteria</taxon>
        <taxon>Pseudomonadati</taxon>
        <taxon>Bacteroidota</taxon>
        <taxon>Chitinophagia</taxon>
        <taxon>Chitinophagales</taxon>
        <taxon>Chitinophagaceae</taxon>
        <taxon>Filimonas</taxon>
    </lineage>
</organism>
<dbReference type="Pfam" id="PF00117">
    <property type="entry name" value="GATase"/>
    <property type="match status" value="1"/>
</dbReference>
<dbReference type="EMBL" id="SDHZ01000001">
    <property type="protein sequence ID" value="RXK87088.1"/>
    <property type="molecule type" value="Genomic_DNA"/>
</dbReference>
<dbReference type="InterPro" id="IPR044992">
    <property type="entry name" value="ChyE-like"/>
</dbReference>
<feature type="domain" description="Glutamine amidotransferase" evidence="1">
    <location>
        <begin position="21"/>
        <end position="186"/>
    </location>
</feature>
<dbReference type="Proteomes" id="UP000290545">
    <property type="component" value="Unassembled WGS sequence"/>
</dbReference>
<evidence type="ECO:0000313" key="3">
    <source>
        <dbReference type="Proteomes" id="UP000290545"/>
    </source>
</evidence>